<dbReference type="Gene3D" id="3.40.630.30">
    <property type="match status" value="1"/>
</dbReference>
<sequence>MIRLCEKTDEERIYQIINDSAQAYGGVIPEDRYKEPYMSRHELAQEMEDGVIFWGFEDGGQLCGIMGIQDKNEVALIRHAYVQTISRQAGIGTKLLNHIRQLTDKPILIGTWESAAWAISFYVKNGFTLVNRDEKRSLLHKYWNVPERQVETSVVLCDNRFHRGK</sequence>
<dbReference type="RefSeq" id="WP_379290281.1">
    <property type="nucleotide sequence ID" value="NZ_JBHTIU010000077.1"/>
</dbReference>
<dbReference type="EMBL" id="JBHTIU010000077">
    <property type="protein sequence ID" value="MFD0871315.1"/>
    <property type="molecule type" value="Genomic_DNA"/>
</dbReference>
<evidence type="ECO:0000256" key="2">
    <source>
        <dbReference type="ARBA" id="ARBA00023315"/>
    </source>
</evidence>
<proteinExistence type="predicted"/>
<evidence type="ECO:0000259" key="3">
    <source>
        <dbReference type="PROSITE" id="PS51186"/>
    </source>
</evidence>
<dbReference type="EC" id="2.3.1.-" evidence="4"/>
<dbReference type="Proteomes" id="UP001597120">
    <property type="component" value="Unassembled WGS sequence"/>
</dbReference>
<comment type="caution">
    <text evidence="4">The sequence shown here is derived from an EMBL/GenBank/DDBJ whole genome shotgun (WGS) entry which is preliminary data.</text>
</comment>
<dbReference type="PROSITE" id="PS51186">
    <property type="entry name" value="GNAT"/>
    <property type="match status" value="1"/>
</dbReference>
<keyword evidence="5" id="KW-1185">Reference proteome</keyword>
<dbReference type="SUPFAM" id="SSF55729">
    <property type="entry name" value="Acyl-CoA N-acyltransferases (Nat)"/>
    <property type="match status" value="1"/>
</dbReference>
<protein>
    <submittedName>
        <fullName evidence="4">GNAT family N-acetyltransferase</fullName>
        <ecNumber evidence="4">2.3.1.-</ecNumber>
    </submittedName>
</protein>
<evidence type="ECO:0000313" key="4">
    <source>
        <dbReference type="EMBL" id="MFD0871315.1"/>
    </source>
</evidence>
<dbReference type="Pfam" id="PF13673">
    <property type="entry name" value="Acetyltransf_10"/>
    <property type="match status" value="1"/>
</dbReference>
<feature type="domain" description="N-acetyltransferase" evidence="3">
    <location>
        <begin position="1"/>
        <end position="148"/>
    </location>
</feature>
<organism evidence="4 5">
    <name type="scientific">Paenibacillus residui</name>
    <dbReference type="NCBI Taxonomy" id="629724"/>
    <lineage>
        <taxon>Bacteria</taxon>
        <taxon>Bacillati</taxon>
        <taxon>Bacillota</taxon>
        <taxon>Bacilli</taxon>
        <taxon>Bacillales</taxon>
        <taxon>Paenibacillaceae</taxon>
        <taxon>Paenibacillus</taxon>
    </lineage>
</organism>
<evidence type="ECO:0000256" key="1">
    <source>
        <dbReference type="ARBA" id="ARBA00022679"/>
    </source>
</evidence>
<dbReference type="InterPro" id="IPR016181">
    <property type="entry name" value="Acyl_CoA_acyltransferase"/>
</dbReference>
<dbReference type="PANTHER" id="PTHR43800">
    <property type="entry name" value="PEPTIDYL-LYSINE N-ACETYLTRANSFERASE YJAB"/>
    <property type="match status" value="1"/>
</dbReference>
<dbReference type="InterPro" id="IPR000182">
    <property type="entry name" value="GNAT_dom"/>
</dbReference>
<evidence type="ECO:0000313" key="5">
    <source>
        <dbReference type="Proteomes" id="UP001597120"/>
    </source>
</evidence>
<name>A0ABW3DDP2_9BACL</name>
<gene>
    <name evidence="4" type="ORF">ACFQ03_19425</name>
</gene>
<dbReference type="GO" id="GO:0016746">
    <property type="term" value="F:acyltransferase activity"/>
    <property type="evidence" value="ECO:0007669"/>
    <property type="project" value="UniProtKB-KW"/>
</dbReference>
<reference evidence="5" key="1">
    <citation type="journal article" date="2019" name="Int. J. Syst. Evol. Microbiol.">
        <title>The Global Catalogue of Microorganisms (GCM) 10K type strain sequencing project: providing services to taxonomists for standard genome sequencing and annotation.</title>
        <authorList>
            <consortium name="The Broad Institute Genomics Platform"/>
            <consortium name="The Broad Institute Genome Sequencing Center for Infectious Disease"/>
            <person name="Wu L."/>
            <person name="Ma J."/>
        </authorList>
    </citation>
    <scope>NUCLEOTIDE SEQUENCE [LARGE SCALE GENOMIC DNA]</scope>
    <source>
        <strain evidence="5">CCUG 57263</strain>
    </source>
</reference>
<dbReference type="PANTHER" id="PTHR43800:SF1">
    <property type="entry name" value="PEPTIDYL-LYSINE N-ACETYLTRANSFERASE YJAB"/>
    <property type="match status" value="1"/>
</dbReference>
<accession>A0ABW3DDP2</accession>
<keyword evidence="2 4" id="KW-0012">Acyltransferase</keyword>
<keyword evidence="1 4" id="KW-0808">Transferase</keyword>